<evidence type="ECO:0000313" key="2">
    <source>
        <dbReference type="Proteomes" id="UP001183420"/>
    </source>
</evidence>
<organism evidence="1 2">
    <name type="scientific">Streptomyces millisiae</name>
    <dbReference type="NCBI Taxonomy" id="3075542"/>
    <lineage>
        <taxon>Bacteria</taxon>
        <taxon>Bacillati</taxon>
        <taxon>Actinomycetota</taxon>
        <taxon>Actinomycetes</taxon>
        <taxon>Kitasatosporales</taxon>
        <taxon>Streptomycetaceae</taxon>
        <taxon>Streptomyces</taxon>
    </lineage>
</organism>
<dbReference type="Proteomes" id="UP001183420">
    <property type="component" value="Unassembled WGS sequence"/>
</dbReference>
<dbReference type="EMBL" id="JAVREM010000067">
    <property type="protein sequence ID" value="MDT0322590.1"/>
    <property type="molecule type" value="Genomic_DNA"/>
</dbReference>
<reference evidence="2" key="1">
    <citation type="submission" date="2023-07" db="EMBL/GenBank/DDBJ databases">
        <title>30 novel species of actinomycetes from the DSMZ collection.</title>
        <authorList>
            <person name="Nouioui I."/>
        </authorList>
    </citation>
    <scope>NUCLEOTIDE SEQUENCE [LARGE SCALE GENOMIC DNA]</scope>
    <source>
        <strain evidence="2">DSM 44918</strain>
    </source>
</reference>
<proteinExistence type="predicted"/>
<comment type="caution">
    <text evidence="1">The sequence shown here is derived from an EMBL/GenBank/DDBJ whole genome shotgun (WGS) entry which is preliminary data.</text>
</comment>
<dbReference type="RefSeq" id="WP_311603279.1">
    <property type="nucleotide sequence ID" value="NZ_JAVREM010000067.1"/>
</dbReference>
<gene>
    <name evidence="1" type="ORF">RNC47_30170</name>
</gene>
<name>A0ABU2LYB1_9ACTN</name>
<protein>
    <submittedName>
        <fullName evidence="1">Uncharacterized protein</fullName>
    </submittedName>
</protein>
<keyword evidence="2" id="KW-1185">Reference proteome</keyword>
<accession>A0ABU2LYB1</accession>
<evidence type="ECO:0000313" key="1">
    <source>
        <dbReference type="EMBL" id="MDT0322590.1"/>
    </source>
</evidence>
<sequence length="102" mass="11161">MSDGGFVQLPDGSVVVALGLPHPVAPGRSVRVLVHAINRPRALTRVRNLGLRAVYLRGNAAPPTPDEISAVLHHPDGLVWRHRPSEAADSWRPIRHLLRRPA</sequence>